<name>A0A4C1VWT4_EUMVA</name>
<evidence type="ECO:0000256" key="1">
    <source>
        <dbReference type="SAM" id="MobiDB-lite"/>
    </source>
</evidence>
<comment type="caution">
    <text evidence="2">The sequence shown here is derived from an EMBL/GenBank/DDBJ whole genome shotgun (WGS) entry which is preliminary data.</text>
</comment>
<evidence type="ECO:0000313" key="2">
    <source>
        <dbReference type="EMBL" id="GBP42822.1"/>
    </source>
</evidence>
<feature type="compositionally biased region" description="Polar residues" evidence="1">
    <location>
        <begin position="87"/>
        <end position="101"/>
    </location>
</feature>
<feature type="compositionally biased region" description="Low complexity" evidence="1">
    <location>
        <begin position="117"/>
        <end position="127"/>
    </location>
</feature>
<protein>
    <submittedName>
        <fullName evidence="2">Uncharacterized protein</fullName>
    </submittedName>
</protein>
<proteinExistence type="predicted"/>
<accession>A0A4C1VWT4</accession>
<reference evidence="2 3" key="1">
    <citation type="journal article" date="2019" name="Commun. Biol.">
        <title>The bagworm genome reveals a unique fibroin gene that provides high tensile strength.</title>
        <authorList>
            <person name="Kono N."/>
            <person name="Nakamura H."/>
            <person name="Ohtoshi R."/>
            <person name="Tomita M."/>
            <person name="Numata K."/>
            <person name="Arakawa K."/>
        </authorList>
    </citation>
    <scope>NUCLEOTIDE SEQUENCE [LARGE SCALE GENOMIC DNA]</scope>
</reference>
<organism evidence="2 3">
    <name type="scientific">Eumeta variegata</name>
    <name type="common">Bagworm moth</name>
    <name type="synonym">Eumeta japonica</name>
    <dbReference type="NCBI Taxonomy" id="151549"/>
    <lineage>
        <taxon>Eukaryota</taxon>
        <taxon>Metazoa</taxon>
        <taxon>Ecdysozoa</taxon>
        <taxon>Arthropoda</taxon>
        <taxon>Hexapoda</taxon>
        <taxon>Insecta</taxon>
        <taxon>Pterygota</taxon>
        <taxon>Neoptera</taxon>
        <taxon>Endopterygota</taxon>
        <taxon>Lepidoptera</taxon>
        <taxon>Glossata</taxon>
        <taxon>Ditrysia</taxon>
        <taxon>Tineoidea</taxon>
        <taxon>Psychidae</taxon>
        <taxon>Oiketicinae</taxon>
        <taxon>Eumeta</taxon>
    </lineage>
</organism>
<dbReference type="Proteomes" id="UP000299102">
    <property type="component" value="Unassembled WGS sequence"/>
</dbReference>
<gene>
    <name evidence="2" type="ORF">EVAR_83341_1</name>
</gene>
<dbReference type="AlphaFoldDB" id="A0A4C1VWT4"/>
<keyword evidence="3" id="KW-1185">Reference proteome</keyword>
<dbReference type="EMBL" id="BGZK01000424">
    <property type="protein sequence ID" value="GBP42822.1"/>
    <property type="molecule type" value="Genomic_DNA"/>
</dbReference>
<sequence length="230" mass="25769">MFLTKLANDIPHHGIDEKKKSYFTVEEVSSSSSSSSPLLNLQPVAMTERVKSPYTEGSVLIGACRYVPFSNEHGQTKDPQWSHETEQSGSRETIDWQSFDHSPSPAAAAQGERRNAKAGAARAADVTAGSQFSNDSFAVTSRERVEHLTSLRRRKRGGDVTAPDPTLEPIAYIERKKTHRVSANRTRILKAPHKIIDGAVLEWAIMIKREGIEENMVRESALERERMRER</sequence>
<feature type="region of interest" description="Disordered" evidence="1">
    <location>
        <begin position="72"/>
        <end position="127"/>
    </location>
</feature>
<feature type="compositionally biased region" description="Basic and acidic residues" evidence="1">
    <location>
        <begin position="74"/>
        <end position="86"/>
    </location>
</feature>
<evidence type="ECO:0000313" key="3">
    <source>
        <dbReference type="Proteomes" id="UP000299102"/>
    </source>
</evidence>